<comment type="caution">
    <text evidence="9">The sequence shown here is derived from an EMBL/GenBank/DDBJ whole genome shotgun (WGS) entry which is preliminary data.</text>
</comment>
<evidence type="ECO:0000313" key="9">
    <source>
        <dbReference type="EMBL" id="TDL79570.1"/>
    </source>
</evidence>
<dbReference type="Proteomes" id="UP000295701">
    <property type="component" value="Unassembled WGS sequence"/>
</dbReference>
<comment type="catalytic activity">
    <reaction evidence="8">
        <text>L-histidyl-[protein] + UTP = N(tele)-(5'-uridylyl)-L-histidyl-[protein] + diphosphate</text>
        <dbReference type="Rhea" id="RHEA:83891"/>
        <dbReference type="Rhea" id="RHEA-COMP:9745"/>
        <dbReference type="Rhea" id="RHEA-COMP:20239"/>
        <dbReference type="ChEBI" id="CHEBI:29979"/>
        <dbReference type="ChEBI" id="CHEBI:33019"/>
        <dbReference type="ChEBI" id="CHEBI:46398"/>
        <dbReference type="ChEBI" id="CHEBI:233474"/>
    </reaction>
</comment>
<dbReference type="InterPro" id="IPR003846">
    <property type="entry name" value="SelO"/>
</dbReference>
<comment type="catalytic activity">
    <reaction evidence="8">
        <text>L-seryl-[protein] + ATP = 3-O-(5'-adenylyl)-L-seryl-[protein] + diphosphate</text>
        <dbReference type="Rhea" id="RHEA:58120"/>
        <dbReference type="Rhea" id="RHEA-COMP:9863"/>
        <dbReference type="Rhea" id="RHEA-COMP:15073"/>
        <dbReference type="ChEBI" id="CHEBI:29999"/>
        <dbReference type="ChEBI" id="CHEBI:30616"/>
        <dbReference type="ChEBI" id="CHEBI:33019"/>
        <dbReference type="ChEBI" id="CHEBI:142516"/>
        <dbReference type="EC" id="2.7.7.108"/>
    </reaction>
</comment>
<comment type="similarity">
    <text evidence="1 8">Belongs to the SELO family.</text>
</comment>
<comment type="catalytic activity">
    <reaction evidence="8">
        <text>L-threonyl-[protein] + ATP = 3-O-(5'-adenylyl)-L-threonyl-[protein] + diphosphate</text>
        <dbReference type="Rhea" id="RHEA:54292"/>
        <dbReference type="Rhea" id="RHEA-COMP:11060"/>
        <dbReference type="Rhea" id="RHEA-COMP:13847"/>
        <dbReference type="ChEBI" id="CHEBI:30013"/>
        <dbReference type="ChEBI" id="CHEBI:30616"/>
        <dbReference type="ChEBI" id="CHEBI:33019"/>
        <dbReference type="ChEBI" id="CHEBI:138113"/>
        <dbReference type="EC" id="2.7.7.108"/>
    </reaction>
</comment>
<evidence type="ECO:0000313" key="10">
    <source>
        <dbReference type="Proteomes" id="UP000295701"/>
    </source>
</evidence>
<evidence type="ECO:0000256" key="7">
    <source>
        <dbReference type="ARBA" id="ARBA00022842"/>
    </source>
</evidence>
<feature type="binding site" evidence="8">
    <location>
        <position position="255"/>
    </location>
    <ligand>
        <name>Mg(2+)</name>
        <dbReference type="ChEBI" id="CHEBI:18420"/>
    </ligand>
</feature>
<evidence type="ECO:0000256" key="4">
    <source>
        <dbReference type="ARBA" id="ARBA00022723"/>
    </source>
</evidence>
<keyword evidence="10" id="KW-1185">Reference proteome</keyword>
<keyword evidence="3 8" id="KW-0548">Nucleotidyltransferase</keyword>
<evidence type="ECO:0000256" key="5">
    <source>
        <dbReference type="ARBA" id="ARBA00022741"/>
    </source>
</evidence>
<feature type="binding site" evidence="8">
    <location>
        <position position="180"/>
    </location>
    <ligand>
        <name>ATP</name>
        <dbReference type="ChEBI" id="CHEBI:30616"/>
    </ligand>
</feature>
<proteinExistence type="inferred from homology"/>
<dbReference type="HAMAP" id="MF_00692">
    <property type="entry name" value="SelO"/>
    <property type="match status" value="1"/>
</dbReference>
<feature type="binding site" evidence="8">
    <location>
        <position position="246"/>
    </location>
    <ligand>
        <name>Mg(2+)</name>
        <dbReference type="ChEBI" id="CHEBI:18420"/>
    </ligand>
</feature>
<sequence length="474" mass="50770">MPAALPLGADYARLPDRLFVRVDPTPVRAPHALALNRPLATELGLDADWLASPEGVETLAGNRVPEGAQPIAQAYAGHQFGGWVPSLGDGRAVLLGEIATPDGPRDLVLKGAGRTPYSRGGDGRAWLGPVLREYLVSEAMHAMGLPTTRALAATATGETVWRERPLPGAVLARVARGHVRVGTFQYLAARDDTEALEALARHVVARHYPDAADAFDLLDAVLAAQARLVAGWMGVGFIHGVMNTDNTSISGETIDYGPCAFLDGYHPDTVYSSIDRGGRYAYARQPDIAAWNLAQFAGCLLPLMGERDAALDRAQAAVDGFAARVRDEWRATFRAKLGLATPQDGDDALIERLLALMATGRDDFTRVFAGLADGTARARVTDMDGFDAWAADWQARRARDTGGPDTQEDRMRAANPQVIPRNHLVEAAIEAATQGDLGLFQAMFAAVTNPYTPDPTFEEPPLPGEEIEATFCGT</sequence>
<comment type="function">
    <text evidence="8">Nucleotidyltransferase involved in the post-translational modification of proteins. It can catalyze the addition of adenosine monophosphate (AMP) or uridine monophosphate (UMP) to a protein, resulting in modifications known as AMPylation and UMPylation.</text>
</comment>
<dbReference type="PANTHER" id="PTHR32057">
    <property type="entry name" value="PROTEIN ADENYLYLTRANSFERASE SELO, MITOCHONDRIAL"/>
    <property type="match status" value="1"/>
</dbReference>
<organism evidence="9 10">
    <name type="scientific">Palleronia sediminis</name>
    <dbReference type="NCBI Taxonomy" id="2547833"/>
    <lineage>
        <taxon>Bacteria</taxon>
        <taxon>Pseudomonadati</taxon>
        <taxon>Pseudomonadota</taxon>
        <taxon>Alphaproteobacteria</taxon>
        <taxon>Rhodobacterales</taxon>
        <taxon>Roseobacteraceae</taxon>
        <taxon>Palleronia</taxon>
    </lineage>
</organism>
<evidence type="ECO:0000256" key="3">
    <source>
        <dbReference type="ARBA" id="ARBA00022695"/>
    </source>
</evidence>
<keyword evidence="2 8" id="KW-0808">Transferase</keyword>
<feature type="active site" description="Proton acceptor" evidence="8">
    <location>
        <position position="245"/>
    </location>
</feature>
<feature type="binding site" evidence="8">
    <location>
        <position position="173"/>
    </location>
    <ligand>
        <name>ATP</name>
        <dbReference type="ChEBI" id="CHEBI:30616"/>
    </ligand>
</feature>
<dbReference type="RefSeq" id="WP_133396874.1">
    <property type="nucleotide sequence ID" value="NZ_SNAA01000009.1"/>
</dbReference>
<protein>
    <recommendedName>
        <fullName evidence="8">Protein nucleotidyltransferase YdiU</fullName>
        <ecNumber evidence="8">2.7.7.-</ecNumber>
    </recommendedName>
    <alternativeName>
        <fullName evidence="8">Protein adenylyltransferase YdiU</fullName>
        <ecNumber evidence="8">2.7.7.108</ecNumber>
    </alternativeName>
    <alternativeName>
        <fullName evidence="8">Protein uridylyltransferase YdiU</fullName>
        <ecNumber evidence="8">2.7.7.-</ecNumber>
    </alternativeName>
</protein>
<dbReference type="EMBL" id="SNAA01000009">
    <property type="protein sequence ID" value="TDL79570.1"/>
    <property type="molecule type" value="Genomic_DNA"/>
</dbReference>
<keyword evidence="4 8" id="KW-0479">Metal-binding</keyword>
<evidence type="ECO:0000256" key="8">
    <source>
        <dbReference type="HAMAP-Rule" id="MF_00692"/>
    </source>
</evidence>
<keyword evidence="5 8" id="KW-0547">Nucleotide-binding</keyword>
<dbReference type="AlphaFoldDB" id="A0A4R6A7D2"/>
<feature type="binding site" evidence="8">
    <location>
        <position position="122"/>
    </location>
    <ligand>
        <name>ATP</name>
        <dbReference type="ChEBI" id="CHEBI:30616"/>
    </ligand>
</feature>
<keyword evidence="7 8" id="KW-0460">Magnesium</keyword>
<keyword evidence="8" id="KW-0464">Manganese</keyword>
<feature type="binding site" evidence="8">
    <location>
        <position position="88"/>
    </location>
    <ligand>
        <name>ATP</name>
        <dbReference type="ChEBI" id="CHEBI:30616"/>
    </ligand>
</feature>
<keyword evidence="6 8" id="KW-0067">ATP-binding</keyword>
<feature type="binding site" evidence="8">
    <location>
        <position position="91"/>
    </location>
    <ligand>
        <name>ATP</name>
        <dbReference type="ChEBI" id="CHEBI:30616"/>
    </ligand>
</feature>
<dbReference type="GO" id="GO:0000287">
    <property type="term" value="F:magnesium ion binding"/>
    <property type="evidence" value="ECO:0007669"/>
    <property type="project" value="UniProtKB-UniRule"/>
</dbReference>
<dbReference type="OrthoDB" id="9776281at2"/>
<feature type="binding site" evidence="8">
    <location>
        <position position="90"/>
    </location>
    <ligand>
        <name>ATP</name>
        <dbReference type="ChEBI" id="CHEBI:30616"/>
    </ligand>
</feature>
<feature type="binding site" evidence="8">
    <location>
        <position position="110"/>
    </location>
    <ligand>
        <name>ATP</name>
        <dbReference type="ChEBI" id="CHEBI:30616"/>
    </ligand>
</feature>
<dbReference type="Pfam" id="PF02696">
    <property type="entry name" value="SelO"/>
    <property type="match status" value="1"/>
</dbReference>
<comment type="cofactor">
    <cofactor evidence="8">
        <name>Mg(2+)</name>
        <dbReference type="ChEBI" id="CHEBI:18420"/>
    </cofactor>
    <cofactor evidence="8">
        <name>Mn(2+)</name>
        <dbReference type="ChEBI" id="CHEBI:29035"/>
    </cofactor>
</comment>
<evidence type="ECO:0000256" key="2">
    <source>
        <dbReference type="ARBA" id="ARBA00022679"/>
    </source>
</evidence>
<dbReference type="GO" id="GO:0005524">
    <property type="term" value="F:ATP binding"/>
    <property type="evidence" value="ECO:0007669"/>
    <property type="project" value="UniProtKB-UniRule"/>
</dbReference>
<accession>A0A4R6A7D2</accession>
<dbReference type="NCBIfam" id="NF000658">
    <property type="entry name" value="PRK00029.1"/>
    <property type="match status" value="1"/>
</dbReference>
<dbReference type="GO" id="GO:0030145">
    <property type="term" value="F:manganese ion binding"/>
    <property type="evidence" value="ECO:0007669"/>
    <property type="project" value="UniProtKB-UniRule"/>
</dbReference>
<dbReference type="EC" id="2.7.7.-" evidence="8"/>
<feature type="binding site" evidence="8">
    <location>
        <position position="255"/>
    </location>
    <ligand>
        <name>ATP</name>
        <dbReference type="ChEBI" id="CHEBI:30616"/>
    </ligand>
</feature>
<evidence type="ECO:0000256" key="1">
    <source>
        <dbReference type="ARBA" id="ARBA00009747"/>
    </source>
</evidence>
<dbReference type="GO" id="GO:0070733">
    <property type="term" value="F:AMPylase activity"/>
    <property type="evidence" value="ECO:0007669"/>
    <property type="project" value="UniProtKB-EC"/>
</dbReference>
<reference evidence="9 10" key="1">
    <citation type="submission" date="2019-03" db="EMBL/GenBank/DDBJ databases">
        <title>Primorskyibacter sp. SS33 isolated from sediments.</title>
        <authorList>
            <person name="Xunke S."/>
        </authorList>
    </citation>
    <scope>NUCLEOTIDE SEQUENCE [LARGE SCALE GENOMIC DNA]</scope>
    <source>
        <strain evidence="9 10">SS33</strain>
    </source>
</reference>
<feature type="binding site" evidence="8">
    <location>
        <position position="123"/>
    </location>
    <ligand>
        <name>ATP</name>
        <dbReference type="ChEBI" id="CHEBI:30616"/>
    </ligand>
</feature>
<evidence type="ECO:0000256" key="6">
    <source>
        <dbReference type="ARBA" id="ARBA00022840"/>
    </source>
</evidence>
<name>A0A4R6A7D2_9RHOB</name>
<dbReference type="EC" id="2.7.7.108" evidence="8"/>
<comment type="catalytic activity">
    <reaction evidence="8">
        <text>L-seryl-[protein] + UTP = O-(5'-uridylyl)-L-seryl-[protein] + diphosphate</text>
        <dbReference type="Rhea" id="RHEA:64604"/>
        <dbReference type="Rhea" id="RHEA-COMP:9863"/>
        <dbReference type="Rhea" id="RHEA-COMP:16635"/>
        <dbReference type="ChEBI" id="CHEBI:29999"/>
        <dbReference type="ChEBI" id="CHEBI:33019"/>
        <dbReference type="ChEBI" id="CHEBI:46398"/>
        <dbReference type="ChEBI" id="CHEBI:156051"/>
    </reaction>
</comment>
<comment type="catalytic activity">
    <reaction evidence="8">
        <text>L-tyrosyl-[protein] + ATP = O-(5'-adenylyl)-L-tyrosyl-[protein] + diphosphate</text>
        <dbReference type="Rhea" id="RHEA:54288"/>
        <dbReference type="Rhea" id="RHEA-COMP:10136"/>
        <dbReference type="Rhea" id="RHEA-COMP:13846"/>
        <dbReference type="ChEBI" id="CHEBI:30616"/>
        <dbReference type="ChEBI" id="CHEBI:33019"/>
        <dbReference type="ChEBI" id="CHEBI:46858"/>
        <dbReference type="ChEBI" id="CHEBI:83624"/>
        <dbReference type="EC" id="2.7.7.108"/>
    </reaction>
</comment>
<comment type="catalytic activity">
    <reaction evidence="8">
        <text>L-tyrosyl-[protein] + UTP = O-(5'-uridylyl)-L-tyrosyl-[protein] + diphosphate</text>
        <dbReference type="Rhea" id="RHEA:83887"/>
        <dbReference type="Rhea" id="RHEA-COMP:10136"/>
        <dbReference type="Rhea" id="RHEA-COMP:20238"/>
        <dbReference type="ChEBI" id="CHEBI:33019"/>
        <dbReference type="ChEBI" id="CHEBI:46398"/>
        <dbReference type="ChEBI" id="CHEBI:46858"/>
        <dbReference type="ChEBI" id="CHEBI:90602"/>
    </reaction>
</comment>
<gene>
    <name evidence="8" type="primary">ydiU</name>
    <name evidence="8" type="synonym">selO</name>
    <name evidence="9" type="ORF">E2L08_09710</name>
</gene>
<dbReference type="PANTHER" id="PTHR32057:SF14">
    <property type="entry name" value="PROTEIN ADENYLYLTRANSFERASE SELO, MITOCHONDRIAL"/>
    <property type="match status" value="1"/>
</dbReference>